<dbReference type="Proteomes" id="UP000299102">
    <property type="component" value="Unassembled WGS sequence"/>
</dbReference>
<dbReference type="AlphaFoldDB" id="A0A4C1UAJ1"/>
<reference evidence="1 2" key="1">
    <citation type="journal article" date="2019" name="Commun. Biol.">
        <title>The bagworm genome reveals a unique fibroin gene that provides high tensile strength.</title>
        <authorList>
            <person name="Kono N."/>
            <person name="Nakamura H."/>
            <person name="Ohtoshi R."/>
            <person name="Tomita M."/>
            <person name="Numata K."/>
            <person name="Arakawa K."/>
        </authorList>
    </citation>
    <scope>NUCLEOTIDE SEQUENCE [LARGE SCALE GENOMIC DNA]</scope>
</reference>
<comment type="caution">
    <text evidence="1">The sequence shown here is derived from an EMBL/GenBank/DDBJ whole genome shotgun (WGS) entry which is preliminary data.</text>
</comment>
<keyword evidence="2" id="KW-1185">Reference proteome</keyword>
<protein>
    <submittedName>
        <fullName evidence="1">Uncharacterized protein</fullName>
    </submittedName>
</protein>
<sequence length="91" mass="10519">MKTLEKNTHDSLTYKVKRNIQDNPEYFTNQYKNAHTLSVHRAIQSKVEWGDLRGVVRLSGFRRINGIMSQHLKEFCSPSTSDNGPRLLEAD</sequence>
<dbReference type="EMBL" id="BGZK01000149">
    <property type="protein sequence ID" value="GBP23328.1"/>
    <property type="molecule type" value="Genomic_DNA"/>
</dbReference>
<gene>
    <name evidence="1" type="ORF">EVAR_76044_1</name>
</gene>
<organism evidence="1 2">
    <name type="scientific">Eumeta variegata</name>
    <name type="common">Bagworm moth</name>
    <name type="synonym">Eumeta japonica</name>
    <dbReference type="NCBI Taxonomy" id="151549"/>
    <lineage>
        <taxon>Eukaryota</taxon>
        <taxon>Metazoa</taxon>
        <taxon>Ecdysozoa</taxon>
        <taxon>Arthropoda</taxon>
        <taxon>Hexapoda</taxon>
        <taxon>Insecta</taxon>
        <taxon>Pterygota</taxon>
        <taxon>Neoptera</taxon>
        <taxon>Endopterygota</taxon>
        <taxon>Lepidoptera</taxon>
        <taxon>Glossata</taxon>
        <taxon>Ditrysia</taxon>
        <taxon>Tineoidea</taxon>
        <taxon>Psychidae</taxon>
        <taxon>Oiketicinae</taxon>
        <taxon>Eumeta</taxon>
    </lineage>
</organism>
<accession>A0A4C1UAJ1</accession>
<evidence type="ECO:0000313" key="2">
    <source>
        <dbReference type="Proteomes" id="UP000299102"/>
    </source>
</evidence>
<evidence type="ECO:0000313" key="1">
    <source>
        <dbReference type="EMBL" id="GBP23328.1"/>
    </source>
</evidence>
<name>A0A4C1UAJ1_EUMVA</name>
<proteinExistence type="predicted"/>